<dbReference type="InterPro" id="IPR027417">
    <property type="entry name" value="P-loop_NTPase"/>
</dbReference>
<dbReference type="PROSITE" id="PS51715">
    <property type="entry name" value="G_GB1_RHD3"/>
    <property type="match status" value="1"/>
</dbReference>
<dbReference type="FunFam" id="3.40.50.300:FF:004981">
    <property type="entry name" value="Guanylate-binding protein 1"/>
    <property type="match status" value="1"/>
</dbReference>
<accession>A0A2J8SKT4</accession>
<dbReference type="Pfam" id="PF02263">
    <property type="entry name" value="GBP"/>
    <property type="match status" value="1"/>
</dbReference>
<comment type="caution">
    <text evidence="6">The sequence shown here is derived from an EMBL/GenBank/DDBJ whole genome shotgun (WGS) entry which is preliminary data.</text>
</comment>
<keyword evidence="4" id="KW-0812">Transmembrane</keyword>
<dbReference type="AlphaFoldDB" id="A0A2J8SKT4"/>
<name>A0A2J8SKT4_PONAB</name>
<dbReference type="GO" id="GO:0003924">
    <property type="term" value="F:GTPase activity"/>
    <property type="evidence" value="ECO:0007669"/>
    <property type="project" value="InterPro"/>
</dbReference>
<sequence length="146" mass="15961">MPWTLAPEIHMTGPMCLIENTNGELVVNPEALKILSAITQPVVVVAIVGLYRTGKSYLMNKLAGKNKGFSLGSTVKSHTKGIWMWCVPHPKKPEHTLVLLDTEGLGDVKKGDNQNDSWIFALAVLLSSTLVYNSMGTINQQAMDQL</sequence>
<proteinExistence type="inferred from homology"/>
<reference evidence="6" key="1">
    <citation type="submission" date="2017-12" db="EMBL/GenBank/DDBJ databases">
        <title>High-resolution comparative analysis of great ape genomes.</title>
        <authorList>
            <person name="Pollen A."/>
            <person name="Hastie A."/>
            <person name="Hormozdiari F."/>
            <person name="Dougherty M."/>
            <person name="Liu R."/>
            <person name="Chaisson M."/>
            <person name="Hoppe E."/>
            <person name="Hill C."/>
            <person name="Pang A."/>
            <person name="Hillier L."/>
            <person name="Baker C."/>
            <person name="Armstrong J."/>
            <person name="Shendure J."/>
            <person name="Paten B."/>
            <person name="Wilson R."/>
            <person name="Chao H."/>
            <person name="Schneider V."/>
            <person name="Ventura M."/>
            <person name="Kronenberg Z."/>
            <person name="Murali S."/>
            <person name="Gordon D."/>
            <person name="Cantsilieris S."/>
            <person name="Munson K."/>
            <person name="Nelson B."/>
            <person name="Raja A."/>
            <person name="Underwood J."/>
            <person name="Diekhans M."/>
            <person name="Fiddes I."/>
            <person name="Haussler D."/>
            <person name="Eichler E."/>
        </authorList>
    </citation>
    <scope>NUCLEOTIDE SEQUENCE [LARGE SCALE GENOMIC DNA]</scope>
    <source>
        <strain evidence="6">Susie</strain>
    </source>
</reference>
<feature type="transmembrane region" description="Helical" evidence="4">
    <location>
        <begin position="118"/>
        <end position="138"/>
    </location>
</feature>
<dbReference type="GO" id="GO:0005525">
    <property type="term" value="F:GTP binding"/>
    <property type="evidence" value="ECO:0007669"/>
    <property type="project" value="UniProtKB-KW"/>
</dbReference>
<evidence type="ECO:0000256" key="3">
    <source>
        <dbReference type="PROSITE-ProRule" id="PRU01052"/>
    </source>
</evidence>
<evidence type="ECO:0000256" key="4">
    <source>
        <dbReference type="SAM" id="Phobius"/>
    </source>
</evidence>
<dbReference type="Gene3D" id="3.40.50.300">
    <property type="entry name" value="P-loop containing nucleotide triphosphate hydrolases"/>
    <property type="match status" value="1"/>
</dbReference>
<dbReference type="CDD" id="cd01851">
    <property type="entry name" value="GBP"/>
    <property type="match status" value="1"/>
</dbReference>
<evidence type="ECO:0000256" key="1">
    <source>
        <dbReference type="ARBA" id="ARBA00022741"/>
    </source>
</evidence>
<dbReference type="EMBL" id="NDHI03003561">
    <property type="protein sequence ID" value="PNJ21391.1"/>
    <property type="molecule type" value="Genomic_DNA"/>
</dbReference>
<dbReference type="InterPro" id="IPR030386">
    <property type="entry name" value="G_GB1_RHD3_dom"/>
</dbReference>
<gene>
    <name evidence="6" type="ORF">CR201_G0042111</name>
</gene>
<keyword evidence="1" id="KW-0547">Nucleotide-binding</keyword>
<dbReference type="SUPFAM" id="SSF52540">
    <property type="entry name" value="P-loop containing nucleoside triphosphate hydrolases"/>
    <property type="match status" value="1"/>
</dbReference>
<feature type="domain" description="GB1/RHD3-type G" evidence="5">
    <location>
        <begin position="39"/>
        <end position="146"/>
    </location>
</feature>
<feature type="transmembrane region" description="Helical" evidence="4">
    <location>
        <begin position="31"/>
        <end position="51"/>
    </location>
</feature>
<evidence type="ECO:0000256" key="2">
    <source>
        <dbReference type="ARBA" id="ARBA00023134"/>
    </source>
</evidence>
<dbReference type="PANTHER" id="PTHR10751">
    <property type="entry name" value="GUANYLATE BINDING PROTEIN"/>
    <property type="match status" value="1"/>
</dbReference>
<keyword evidence="2" id="KW-0342">GTP-binding</keyword>
<organism evidence="6">
    <name type="scientific">Pongo abelii</name>
    <name type="common">Sumatran orangutan</name>
    <name type="synonym">Pongo pygmaeus abelii</name>
    <dbReference type="NCBI Taxonomy" id="9601"/>
    <lineage>
        <taxon>Eukaryota</taxon>
        <taxon>Metazoa</taxon>
        <taxon>Chordata</taxon>
        <taxon>Craniata</taxon>
        <taxon>Vertebrata</taxon>
        <taxon>Euteleostomi</taxon>
        <taxon>Mammalia</taxon>
        <taxon>Eutheria</taxon>
        <taxon>Euarchontoglires</taxon>
        <taxon>Primates</taxon>
        <taxon>Haplorrhini</taxon>
        <taxon>Catarrhini</taxon>
        <taxon>Hominidae</taxon>
        <taxon>Pongo</taxon>
    </lineage>
</organism>
<evidence type="ECO:0000313" key="6">
    <source>
        <dbReference type="EMBL" id="PNJ21391.1"/>
    </source>
</evidence>
<keyword evidence="4" id="KW-1133">Transmembrane helix</keyword>
<dbReference type="InterPro" id="IPR015894">
    <property type="entry name" value="Guanylate-bd_N"/>
</dbReference>
<comment type="similarity">
    <text evidence="3">Belongs to the TRAFAC class dynamin-like GTPase superfamily. GB1/RHD3 GTPase family.</text>
</comment>
<evidence type="ECO:0000259" key="5">
    <source>
        <dbReference type="PROSITE" id="PS51715"/>
    </source>
</evidence>
<keyword evidence="4" id="KW-0472">Membrane</keyword>
<protein>
    <submittedName>
        <fullName evidence="6">GBP3 isoform 6</fullName>
    </submittedName>
</protein>